<feature type="transmembrane region" description="Helical" evidence="2">
    <location>
        <begin position="62"/>
        <end position="80"/>
    </location>
</feature>
<dbReference type="Proteomes" id="UP001348641">
    <property type="component" value="Unassembled WGS sequence"/>
</dbReference>
<reference evidence="3 4" key="1">
    <citation type="submission" date="2023-07" db="EMBL/GenBank/DDBJ databases">
        <authorList>
            <person name="Girao M."/>
            <person name="Carvalho M.F."/>
        </authorList>
    </citation>
    <scope>NUCLEOTIDE SEQUENCE [LARGE SCALE GENOMIC DNA]</scope>
    <source>
        <strain evidence="3 4">66/93</strain>
    </source>
</reference>
<evidence type="ECO:0000313" key="3">
    <source>
        <dbReference type="EMBL" id="MEE2051409.1"/>
    </source>
</evidence>
<organism evidence="3 4">
    <name type="scientific">Nocardiopsis tropica</name>
    <dbReference type="NCBI Taxonomy" id="109330"/>
    <lineage>
        <taxon>Bacteria</taxon>
        <taxon>Bacillati</taxon>
        <taxon>Actinomycetota</taxon>
        <taxon>Actinomycetes</taxon>
        <taxon>Streptosporangiales</taxon>
        <taxon>Nocardiopsidaceae</taxon>
        <taxon>Nocardiopsis</taxon>
    </lineage>
</organism>
<gene>
    <name evidence="3" type="ORF">Q8A49_12990</name>
</gene>
<evidence type="ECO:0000256" key="1">
    <source>
        <dbReference type="SAM" id="MobiDB-lite"/>
    </source>
</evidence>
<evidence type="ECO:0000313" key="4">
    <source>
        <dbReference type="Proteomes" id="UP001348641"/>
    </source>
</evidence>
<feature type="transmembrane region" description="Helical" evidence="2">
    <location>
        <begin position="115"/>
        <end position="140"/>
    </location>
</feature>
<keyword evidence="2" id="KW-0472">Membrane</keyword>
<feature type="compositionally biased region" description="Pro residues" evidence="1">
    <location>
        <begin position="180"/>
        <end position="189"/>
    </location>
</feature>
<name>A0ABU7KQ69_9ACTN</name>
<protein>
    <submittedName>
        <fullName evidence="3">Copper resistance protein</fullName>
    </submittedName>
</protein>
<dbReference type="RefSeq" id="WP_330158541.1">
    <property type="nucleotide sequence ID" value="NZ_BAAAJA010000019.1"/>
</dbReference>
<proteinExistence type="predicted"/>
<keyword evidence="2" id="KW-0812">Transmembrane</keyword>
<evidence type="ECO:0000256" key="2">
    <source>
        <dbReference type="SAM" id="Phobius"/>
    </source>
</evidence>
<feature type="transmembrane region" description="Helical" evidence="2">
    <location>
        <begin position="36"/>
        <end position="55"/>
    </location>
</feature>
<sequence>MRPAHGTLRLTRTASLAAACTGLAWGGHNLWAEVPASAGGFAAATAVLFPVLWFFTRSMRGFGDILAVMATVQVALHLVLQGSVDPAFGADADHAGHGFLAHTLGFAPGMLLAHLWAALLASALLAHGEAALWFLAALFARALPPLLVPRLAFGAAAPVRSPARSAAPSPAPLSAHRPRGPPGSRPSAL</sequence>
<feature type="compositionally biased region" description="Low complexity" evidence="1">
    <location>
        <begin position="161"/>
        <end position="175"/>
    </location>
</feature>
<keyword evidence="2" id="KW-1133">Transmembrane helix</keyword>
<comment type="caution">
    <text evidence="3">The sequence shown here is derived from an EMBL/GenBank/DDBJ whole genome shotgun (WGS) entry which is preliminary data.</text>
</comment>
<accession>A0ABU7KQ69</accession>
<dbReference type="EMBL" id="JAUUCC010000029">
    <property type="protein sequence ID" value="MEE2051409.1"/>
    <property type="molecule type" value="Genomic_DNA"/>
</dbReference>
<feature type="region of interest" description="Disordered" evidence="1">
    <location>
        <begin position="161"/>
        <end position="189"/>
    </location>
</feature>